<evidence type="ECO:0000313" key="3">
    <source>
        <dbReference type="Proteomes" id="UP000299102"/>
    </source>
</evidence>
<keyword evidence="1" id="KW-1133">Transmembrane helix</keyword>
<proteinExistence type="predicted"/>
<dbReference type="EMBL" id="BGZK01000187">
    <property type="protein sequence ID" value="GBP26961.1"/>
    <property type="molecule type" value="Genomic_DNA"/>
</dbReference>
<reference evidence="2 3" key="1">
    <citation type="journal article" date="2019" name="Commun. Biol.">
        <title>The bagworm genome reveals a unique fibroin gene that provides high tensile strength.</title>
        <authorList>
            <person name="Kono N."/>
            <person name="Nakamura H."/>
            <person name="Ohtoshi R."/>
            <person name="Tomita M."/>
            <person name="Numata K."/>
            <person name="Arakawa K."/>
        </authorList>
    </citation>
    <scope>NUCLEOTIDE SEQUENCE [LARGE SCALE GENOMIC DNA]</scope>
</reference>
<evidence type="ECO:0000256" key="1">
    <source>
        <dbReference type="SAM" id="Phobius"/>
    </source>
</evidence>
<comment type="caution">
    <text evidence="2">The sequence shown here is derived from an EMBL/GenBank/DDBJ whole genome shotgun (WGS) entry which is preliminary data.</text>
</comment>
<organism evidence="2 3">
    <name type="scientific">Eumeta variegata</name>
    <name type="common">Bagworm moth</name>
    <name type="synonym">Eumeta japonica</name>
    <dbReference type="NCBI Taxonomy" id="151549"/>
    <lineage>
        <taxon>Eukaryota</taxon>
        <taxon>Metazoa</taxon>
        <taxon>Ecdysozoa</taxon>
        <taxon>Arthropoda</taxon>
        <taxon>Hexapoda</taxon>
        <taxon>Insecta</taxon>
        <taxon>Pterygota</taxon>
        <taxon>Neoptera</taxon>
        <taxon>Endopterygota</taxon>
        <taxon>Lepidoptera</taxon>
        <taxon>Glossata</taxon>
        <taxon>Ditrysia</taxon>
        <taxon>Tineoidea</taxon>
        <taxon>Psychidae</taxon>
        <taxon>Oiketicinae</taxon>
        <taxon>Eumeta</taxon>
    </lineage>
</organism>
<sequence length="127" mass="14418">MSDPDRVLNDIESTIIRRLQLDFKDKNKDETHHISILSVVVSVIATPVLLGVPKEFAIRFPPRPSPAPRTRLALRLIHFVSDTPIIFKEIYMRSGKNACAISRVDTPPWARAQRSPLTPTSCYSRVR</sequence>
<dbReference type="AlphaFoldDB" id="A0A4C1UKI3"/>
<evidence type="ECO:0000313" key="2">
    <source>
        <dbReference type="EMBL" id="GBP26961.1"/>
    </source>
</evidence>
<feature type="transmembrane region" description="Helical" evidence="1">
    <location>
        <begin position="34"/>
        <end position="53"/>
    </location>
</feature>
<keyword evidence="3" id="KW-1185">Reference proteome</keyword>
<name>A0A4C1UKI3_EUMVA</name>
<protein>
    <submittedName>
        <fullName evidence="2">Uncharacterized protein</fullName>
    </submittedName>
</protein>
<dbReference type="Proteomes" id="UP000299102">
    <property type="component" value="Unassembled WGS sequence"/>
</dbReference>
<keyword evidence="1" id="KW-0812">Transmembrane</keyword>
<gene>
    <name evidence="2" type="ORF">EVAR_95747_1</name>
</gene>
<accession>A0A4C1UKI3</accession>
<keyword evidence="1" id="KW-0472">Membrane</keyword>